<feature type="binding site" evidence="6">
    <location>
        <begin position="30"/>
        <end position="37"/>
    </location>
    <ligand>
        <name>ATP</name>
        <dbReference type="ChEBI" id="CHEBI:30616"/>
    </ligand>
</feature>
<dbReference type="Pfam" id="PF02463">
    <property type="entry name" value="SMC_N"/>
    <property type="match status" value="1"/>
</dbReference>
<dbReference type="InterPro" id="IPR042174">
    <property type="entry name" value="RecF_2"/>
</dbReference>
<reference evidence="8 9" key="1">
    <citation type="submission" date="2021-05" db="EMBL/GenBank/DDBJ databases">
        <title>The draft genome of Geobacter chapellei DSM 13688.</title>
        <authorList>
            <person name="Xu Z."/>
            <person name="Masuda Y."/>
            <person name="Itoh H."/>
            <person name="Senoo K."/>
        </authorList>
    </citation>
    <scope>NUCLEOTIDE SEQUENCE [LARGE SCALE GENOMIC DNA]</scope>
    <source>
        <strain evidence="8 9">DSM 13688</strain>
    </source>
</reference>
<accession>A0ABS5U4Y6</accession>
<comment type="similarity">
    <text evidence="6">Belongs to the RecF family.</text>
</comment>
<gene>
    <name evidence="6 8" type="primary">recF</name>
    <name evidence="8" type="ORF">KJB30_02830</name>
</gene>
<feature type="domain" description="RecF/RecN/SMC N-terminal" evidence="7">
    <location>
        <begin position="2"/>
        <end position="341"/>
    </location>
</feature>
<evidence type="ECO:0000256" key="6">
    <source>
        <dbReference type="HAMAP-Rule" id="MF_00365"/>
    </source>
</evidence>
<dbReference type="Gene3D" id="3.40.50.300">
    <property type="entry name" value="P-loop containing nucleotide triphosphate hydrolases"/>
    <property type="match status" value="1"/>
</dbReference>
<keyword evidence="5 6" id="KW-0238">DNA-binding</keyword>
<keyword evidence="6" id="KW-0227">DNA damage</keyword>
<protein>
    <recommendedName>
        <fullName evidence="6">DNA replication and repair protein RecF</fullName>
    </recommendedName>
</protein>
<keyword evidence="6" id="KW-0742">SOS response</keyword>
<dbReference type="InterPro" id="IPR001238">
    <property type="entry name" value="DNA-binding_RecF"/>
</dbReference>
<evidence type="ECO:0000259" key="7">
    <source>
        <dbReference type="Pfam" id="PF02463"/>
    </source>
</evidence>
<comment type="function">
    <text evidence="6">The RecF protein is involved in DNA metabolism; it is required for DNA replication and normal SOS inducibility. RecF binds preferentially to single-stranded, linear DNA. It also seems to bind ATP.</text>
</comment>
<comment type="subcellular location">
    <subcellularLocation>
        <location evidence="6">Cytoplasm</location>
    </subcellularLocation>
</comment>
<dbReference type="SUPFAM" id="SSF52540">
    <property type="entry name" value="P-loop containing nucleoside triphosphate hydrolases"/>
    <property type="match status" value="1"/>
</dbReference>
<evidence type="ECO:0000256" key="3">
    <source>
        <dbReference type="ARBA" id="ARBA00022741"/>
    </source>
</evidence>
<dbReference type="NCBIfam" id="TIGR00611">
    <property type="entry name" value="recf"/>
    <property type="match status" value="1"/>
</dbReference>
<comment type="caution">
    <text evidence="8">The sequence shown here is derived from an EMBL/GenBank/DDBJ whole genome shotgun (WGS) entry which is preliminary data.</text>
</comment>
<dbReference type="EMBL" id="JAHDYS010000002">
    <property type="protein sequence ID" value="MBT1070709.1"/>
    <property type="molecule type" value="Genomic_DNA"/>
</dbReference>
<keyword evidence="2 6" id="KW-0235">DNA replication</keyword>
<proteinExistence type="inferred from homology"/>
<evidence type="ECO:0000256" key="4">
    <source>
        <dbReference type="ARBA" id="ARBA00022840"/>
    </source>
</evidence>
<dbReference type="Proteomes" id="UP000784128">
    <property type="component" value="Unassembled WGS sequence"/>
</dbReference>
<keyword evidence="6" id="KW-0234">DNA repair</keyword>
<keyword evidence="3 6" id="KW-0547">Nucleotide-binding</keyword>
<evidence type="ECO:0000256" key="2">
    <source>
        <dbReference type="ARBA" id="ARBA00022705"/>
    </source>
</evidence>
<dbReference type="HAMAP" id="MF_00365">
    <property type="entry name" value="RecF"/>
    <property type="match status" value="1"/>
</dbReference>
<evidence type="ECO:0000256" key="1">
    <source>
        <dbReference type="ARBA" id="ARBA00022490"/>
    </source>
</evidence>
<dbReference type="InterPro" id="IPR003395">
    <property type="entry name" value="RecF/RecN/SMC_N"/>
</dbReference>
<organism evidence="8 9">
    <name type="scientific">Pelotalea chapellei</name>
    <dbReference type="NCBI Taxonomy" id="44671"/>
    <lineage>
        <taxon>Bacteria</taxon>
        <taxon>Pseudomonadati</taxon>
        <taxon>Thermodesulfobacteriota</taxon>
        <taxon>Desulfuromonadia</taxon>
        <taxon>Geobacterales</taxon>
        <taxon>Geobacteraceae</taxon>
        <taxon>Pelotalea</taxon>
    </lineage>
</organism>
<dbReference type="InterPro" id="IPR027417">
    <property type="entry name" value="P-loop_NTPase"/>
</dbReference>
<dbReference type="PANTHER" id="PTHR32182">
    <property type="entry name" value="DNA REPLICATION AND REPAIR PROTEIN RECF"/>
    <property type="match status" value="1"/>
</dbReference>
<keyword evidence="4 6" id="KW-0067">ATP-binding</keyword>
<evidence type="ECO:0000313" key="8">
    <source>
        <dbReference type="EMBL" id="MBT1070709.1"/>
    </source>
</evidence>
<evidence type="ECO:0000256" key="5">
    <source>
        <dbReference type="ARBA" id="ARBA00023125"/>
    </source>
</evidence>
<sequence>MYLRYLAIVGFRNLEAVRIEPGRRFNLFYGLNGQGKTNLLEAVYLLGNTRSFRSARLPEYIRHGQPQARIQGDIASAGIHNSIKATLEPGGRRVELDGKALHRASDLHGKLNAVVFSPDDAGMIRSGPEARRRYLDRAVYQSDIGYLHCWHGYQRILKQRNHLLKSADKSGLEIWTEQLAQMGAEVIERRLQFVYQLNDIMQRHYATISGGCETAGIAYRPEGIQGVRREEIFPQLLDLFDRHSRSDERFGTTTAGPHRDDVQFFLDGRPLKAFGSQGQQKSFILALKMAEMENLQSTFEEPPLLLLDDMSSELDSCRHANLVDFLTSRDVQVFMTTTERSPALLGHAAAHCSIFHVQGGNLTFEGNESHE</sequence>
<evidence type="ECO:0000313" key="9">
    <source>
        <dbReference type="Proteomes" id="UP000784128"/>
    </source>
</evidence>
<keyword evidence="9" id="KW-1185">Reference proteome</keyword>
<dbReference type="Gene3D" id="1.20.1050.90">
    <property type="entry name" value="RecF/RecN/SMC, N-terminal domain"/>
    <property type="match status" value="1"/>
</dbReference>
<dbReference type="RefSeq" id="WP_214296422.1">
    <property type="nucleotide sequence ID" value="NZ_JAHDYS010000002.1"/>
</dbReference>
<name>A0ABS5U4Y6_9BACT</name>
<keyword evidence="1 6" id="KW-0963">Cytoplasm</keyword>
<dbReference type="PANTHER" id="PTHR32182:SF0">
    <property type="entry name" value="DNA REPLICATION AND REPAIR PROTEIN RECF"/>
    <property type="match status" value="1"/>
</dbReference>